<reference evidence="1" key="1">
    <citation type="submission" date="2021-06" db="EMBL/GenBank/DDBJ databases">
        <authorList>
            <person name="Kallberg Y."/>
            <person name="Tangrot J."/>
            <person name="Rosling A."/>
        </authorList>
    </citation>
    <scope>NUCLEOTIDE SEQUENCE</scope>
    <source>
        <strain evidence="1">AU212A</strain>
    </source>
</reference>
<organism evidence="1 2">
    <name type="scientific">Scutellospora calospora</name>
    <dbReference type="NCBI Taxonomy" id="85575"/>
    <lineage>
        <taxon>Eukaryota</taxon>
        <taxon>Fungi</taxon>
        <taxon>Fungi incertae sedis</taxon>
        <taxon>Mucoromycota</taxon>
        <taxon>Glomeromycotina</taxon>
        <taxon>Glomeromycetes</taxon>
        <taxon>Diversisporales</taxon>
        <taxon>Gigasporaceae</taxon>
        <taxon>Scutellospora</taxon>
    </lineage>
</organism>
<name>A0ACA9JV47_9GLOM</name>
<dbReference type="Proteomes" id="UP000789860">
    <property type="component" value="Unassembled WGS sequence"/>
</dbReference>
<dbReference type="EMBL" id="CAJVPM010000190">
    <property type="protein sequence ID" value="CAG8437797.1"/>
    <property type="molecule type" value="Genomic_DNA"/>
</dbReference>
<accession>A0ACA9JV47</accession>
<evidence type="ECO:0000313" key="1">
    <source>
        <dbReference type="EMBL" id="CAG8437797.1"/>
    </source>
</evidence>
<sequence length="333" mass="38923">MLTNNNMDSAKGACNIAGRVIDIVAPYIPLFDIATKLIKEIIDIHDAAQYNKHICARLMDRVIDAQGAIEKLKRTKKINEEKFKDERFYKTFQRFTNILDDIKEFEIKLSKMGSFKKNIEANLIRDKFINLTKEFDSTMNDLSFSLMIENEEKRRKDAESLKEDFEEMEKILLYTKDVFIERTKEVNQEIRAIKSVLDDKLEKIADRLDDSKIYFKPEKIEANQLQICHSPDDRIKRKIKLGELLIQIEELHENYVEPGSLPQIFPDNSLDLEGSETEDNIEDLEGFEEDFGDCTIGNIKTIMPLNEGLKIHHQIKKGEFAEQWLKDLENRQN</sequence>
<keyword evidence="2" id="KW-1185">Reference proteome</keyword>
<proteinExistence type="predicted"/>
<comment type="caution">
    <text evidence="1">The sequence shown here is derived from an EMBL/GenBank/DDBJ whole genome shotgun (WGS) entry which is preliminary data.</text>
</comment>
<evidence type="ECO:0000313" key="2">
    <source>
        <dbReference type="Proteomes" id="UP000789860"/>
    </source>
</evidence>
<protein>
    <submittedName>
        <fullName evidence="1">9683_t:CDS:1</fullName>
    </submittedName>
</protein>
<gene>
    <name evidence="1" type="ORF">SCALOS_LOCUS394</name>
</gene>